<dbReference type="GO" id="GO:0020037">
    <property type="term" value="F:heme binding"/>
    <property type="evidence" value="ECO:0007669"/>
    <property type="project" value="InterPro"/>
</dbReference>
<evidence type="ECO:0000256" key="4">
    <source>
        <dbReference type="PROSITE-ProRule" id="PRU00433"/>
    </source>
</evidence>
<protein>
    <recommendedName>
        <fullName evidence="5">Cytochrome c domain-containing protein</fullName>
    </recommendedName>
</protein>
<reference evidence="7" key="1">
    <citation type="journal article" date="2014" name="Stand. Genomic Sci.">
        <title>Genome sequence of the exopolysaccharide-producing Salipiger mucosus type strain (DSM 16094(T)), a moderately halophilic member of the Roseobacter clade.</title>
        <authorList>
            <person name="Riedel T."/>
            <person name="Spring S."/>
            <person name="Fiebig A."/>
            <person name="Petersen J."/>
            <person name="Kyrpides N.C."/>
            <person name="Goker M."/>
            <person name="Klenk H.P."/>
        </authorList>
    </citation>
    <scope>NUCLEOTIDE SEQUENCE [LARGE SCALE GENOMIC DNA]</scope>
    <source>
        <strain evidence="7">DSM 16094</strain>
    </source>
</reference>
<keyword evidence="3 4" id="KW-0408">Iron</keyword>
<proteinExistence type="predicted"/>
<dbReference type="Proteomes" id="UP000015347">
    <property type="component" value="Unassembled WGS sequence"/>
</dbReference>
<gene>
    <name evidence="6" type="ORF">Salmuc_03506</name>
</gene>
<evidence type="ECO:0000256" key="3">
    <source>
        <dbReference type="ARBA" id="ARBA00023004"/>
    </source>
</evidence>
<dbReference type="InterPro" id="IPR036909">
    <property type="entry name" value="Cyt_c-like_dom_sf"/>
</dbReference>
<comment type="caution">
    <text evidence="6">The sequence shown here is derived from an EMBL/GenBank/DDBJ whole genome shotgun (WGS) entry which is preliminary data.</text>
</comment>
<feature type="domain" description="Cytochrome c" evidence="5">
    <location>
        <begin position="33"/>
        <end position="142"/>
    </location>
</feature>
<dbReference type="EMBL" id="APVH01000039">
    <property type="protein sequence ID" value="EPX78398.1"/>
    <property type="molecule type" value="Genomic_DNA"/>
</dbReference>
<dbReference type="GO" id="GO:0046872">
    <property type="term" value="F:metal ion binding"/>
    <property type="evidence" value="ECO:0007669"/>
    <property type="project" value="UniProtKB-KW"/>
</dbReference>
<dbReference type="STRING" id="1123237.Salmuc_03506"/>
<name>S9QFK1_9RHOB</name>
<dbReference type="InterPro" id="IPR009056">
    <property type="entry name" value="Cyt_c-like_dom"/>
</dbReference>
<dbReference type="Gene3D" id="1.10.760.10">
    <property type="entry name" value="Cytochrome c-like domain"/>
    <property type="match status" value="1"/>
</dbReference>
<keyword evidence="7" id="KW-1185">Reference proteome</keyword>
<accession>S9QFK1</accession>
<dbReference type="PROSITE" id="PS51007">
    <property type="entry name" value="CYTC"/>
    <property type="match status" value="1"/>
</dbReference>
<keyword evidence="1 4" id="KW-0349">Heme</keyword>
<organism evidence="6 7">
    <name type="scientific">Salipiger mucosus DSM 16094</name>
    <dbReference type="NCBI Taxonomy" id="1123237"/>
    <lineage>
        <taxon>Bacteria</taxon>
        <taxon>Pseudomonadati</taxon>
        <taxon>Pseudomonadota</taxon>
        <taxon>Alphaproteobacteria</taxon>
        <taxon>Rhodobacterales</taxon>
        <taxon>Roseobacteraceae</taxon>
        <taxon>Salipiger</taxon>
    </lineage>
</organism>
<evidence type="ECO:0000313" key="6">
    <source>
        <dbReference type="EMBL" id="EPX78398.1"/>
    </source>
</evidence>
<dbReference type="HOGENOM" id="CLU_131567_0_0_5"/>
<evidence type="ECO:0000313" key="7">
    <source>
        <dbReference type="Proteomes" id="UP000015347"/>
    </source>
</evidence>
<evidence type="ECO:0000256" key="1">
    <source>
        <dbReference type="ARBA" id="ARBA00022617"/>
    </source>
</evidence>
<evidence type="ECO:0000259" key="5">
    <source>
        <dbReference type="PROSITE" id="PS51007"/>
    </source>
</evidence>
<dbReference type="eggNOG" id="COG2863">
    <property type="taxonomic scope" value="Bacteria"/>
</dbReference>
<keyword evidence="2 4" id="KW-0479">Metal-binding</keyword>
<dbReference type="AlphaFoldDB" id="S9QFK1"/>
<dbReference type="SUPFAM" id="SSF46626">
    <property type="entry name" value="Cytochrome c"/>
    <property type="match status" value="1"/>
</dbReference>
<sequence length="143" mass="14769">MSRNEGEITMTRSGPLATLAVAIALALGGAAALADSAGEEEYRVACAGCHGESAMGDGPLAGLLNISPPSLVGLSQANEGSFPFEAVLSTIDGRDGVRAHGSQMPVWGERFQASATSQRGETADMVARGRILSLVYYLQSIQE</sequence>
<evidence type="ECO:0000256" key="2">
    <source>
        <dbReference type="ARBA" id="ARBA00022723"/>
    </source>
</evidence>
<dbReference type="GO" id="GO:0009055">
    <property type="term" value="F:electron transfer activity"/>
    <property type="evidence" value="ECO:0007669"/>
    <property type="project" value="InterPro"/>
</dbReference>